<evidence type="ECO:0000256" key="5">
    <source>
        <dbReference type="ARBA" id="ARBA00038371"/>
    </source>
</evidence>
<dbReference type="SUPFAM" id="SSF57903">
    <property type="entry name" value="FYVE/PHD zinc finger"/>
    <property type="match status" value="1"/>
</dbReference>
<proteinExistence type="inferred from homology"/>
<evidence type="ECO:0000256" key="4">
    <source>
        <dbReference type="ARBA" id="ARBA00022833"/>
    </source>
</evidence>
<evidence type="ECO:0000256" key="1">
    <source>
        <dbReference type="ARBA" id="ARBA00022723"/>
    </source>
</evidence>
<feature type="domain" description="PHD-type" evidence="11">
    <location>
        <begin position="280"/>
        <end position="396"/>
    </location>
</feature>
<dbReference type="PANTHER" id="PTHR13793:SF160">
    <property type="entry name" value="PHD FINGER PROTEIN RHINOCEROS"/>
    <property type="match status" value="1"/>
</dbReference>
<dbReference type="SMART" id="SM00249">
    <property type="entry name" value="PHD"/>
    <property type="match status" value="2"/>
</dbReference>
<dbReference type="EMBL" id="VIIS01001234">
    <property type="protein sequence ID" value="KAF0300793.1"/>
    <property type="molecule type" value="Genomic_DNA"/>
</dbReference>
<dbReference type="Pfam" id="PF13832">
    <property type="entry name" value="zf-HC5HC2H_2"/>
    <property type="match status" value="1"/>
</dbReference>
<keyword evidence="2" id="KW-0677">Repeat</keyword>
<evidence type="ECO:0000256" key="2">
    <source>
        <dbReference type="ARBA" id="ARBA00022737"/>
    </source>
</evidence>
<comment type="caution">
    <text evidence="12">The sequence shown here is derived from an EMBL/GenBank/DDBJ whole genome shotgun (WGS) entry which is preliminary data.</text>
</comment>
<dbReference type="Gene3D" id="3.30.40.10">
    <property type="entry name" value="Zinc/RING finger domain, C3HC4 (zinc finger)"/>
    <property type="match status" value="2"/>
</dbReference>
<dbReference type="InterPro" id="IPR034732">
    <property type="entry name" value="EPHD"/>
</dbReference>
<keyword evidence="13" id="KW-1185">Reference proteome</keyword>
<organism evidence="12 13">
    <name type="scientific">Amphibalanus amphitrite</name>
    <name type="common">Striped barnacle</name>
    <name type="synonym">Balanus amphitrite</name>
    <dbReference type="NCBI Taxonomy" id="1232801"/>
    <lineage>
        <taxon>Eukaryota</taxon>
        <taxon>Metazoa</taxon>
        <taxon>Ecdysozoa</taxon>
        <taxon>Arthropoda</taxon>
        <taxon>Crustacea</taxon>
        <taxon>Multicrustacea</taxon>
        <taxon>Cirripedia</taxon>
        <taxon>Thoracica</taxon>
        <taxon>Thoracicalcarea</taxon>
        <taxon>Balanomorpha</taxon>
        <taxon>Balanoidea</taxon>
        <taxon>Balanidae</taxon>
        <taxon>Amphibalaninae</taxon>
        <taxon>Amphibalanus</taxon>
    </lineage>
</organism>
<dbReference type="Pfam" id="PF10513">
    <property type="entry name" value="EPL1"/>
    <property type="match status" value="1"/>
</dbReference>
<dbReference type="InterPro" id="IPR013083">
    <property type="entry name" value="Znf_RING/FYVE/PHD"/>
</dbReference>
<dbReference type="CDD" id="cd15671">
    <property type="entry name" value="ePHD_JADE"/>
    <property type="match status" value="1"/>
</dbReference>
<name>A0A6A4W4F5_AMPAM</name>
<evidence type="ECO:0000313" key="12">
    <source>
        <dbReference type="EMBL" id="KAF0300793.1"/>
    </source>
</evidence>
<evidence type="ECO:0000259" key="11">
    <source>
        <dbReference type="PROSITE" id="PS51805"/>
    </source>
</evidence>
<keyword evidence="3 8" id="KW-0863">Zinc-finger</keyword>
<dbReference type="InterPro" id="IPR050701">
    <property type="entry name" value="Histone_Mod_Regulator"/>
</dbReference>
<dbReference type="GO" id="GO:0008270">
    <property type="term" value="F:zinc ion binding"/>
    <property type="evidence" value="ECO:0007669"/>
    <property type="project" value="UniProtKB-KW"/>
</dbReference>
<protein>
    <recommendedName>
        <fullName evidence="7">PHD finger protein rhinoceros</fullName>
    </recommendedName>
</protein>
<dbReference type="PROSITE" id="PS51805">
    <property type="entry name" value="EPHD"/>
    <property type="match status" value="1"/>
</dbReference>
<dbReference type="FunFam" id="3.30.40.10:FF:000030">
    <property type="entry name" value="Protein Jade-1 isoform 1"/>
    <property type="match status" value="1"/>
</dbReference>
<dbReference type="GO" id="GO:0006357">
    <property type="term" value="P:regulation of transcription by RNA polymerase II"/>
    <property type="evidence" value="ECO:0007669"/>
    <property type="project" value="TreeGrafter"/>
</dbReference>
<gene>
    <name evidence="12" type="primary">rno</name>
    <name evidence="12" type="ORF">FJT64_026794</name>
</gene>
<comment type="similarity">
    <text evidence="5">Belongs to the JADE family.</text>
</comment>
<evidence type="ECO:0000256" key="3">
    <source>
        <dbReference type="ARBA" id="ARBA00022771"/>
    </source>
</evidence>
<comment type="function">
    <text evidence="6">May function as a negative regulator of the EGFR/Ras/MAPK signaling pathway during eye development.</text>
</comment>
<dbReference type="InterPro" id="IPR019542">
    <property type="entry name" value="Enhancer_polycomb-like_N"/>
</dbReference>
<feature type="compositionally biased region" description="Basic and acidic residues" evidence="9">
    <location>
        <begin position="641"/>
        <end position="650"/>
    </location>
</feature>
<keyword evidence="1" id="KW-0479">Metal-binding</keyword>
<keyword evidence="4" id="KW-0862">Zinc</keyword>
<dbReference type="InterPro" id="IPR019786">
    <property type="entry name" value="Zinc_finger_PHD-type_CS"/>
</dbReference>
<evidence type="ECO:0000256" key="6">
    <source>
        <dbReference type="ARBA" id="ARBA00055261"/>
    </source>
</evidence>
<feature type="region of interest" description="Disordered" evidence="9">
    <location>
        <begin position="593"/>
        <end position="714"/>
    </location>
</feature>
<dbReference type="Pfam" id="PF13831">
    <property type="entry name" value="PHD_2"/>
    <property type="match status" value="1"/>
</dbReference>
<feature type="region of interest" description="Disordered" evidence="9">
    <location>
        <begin position="1"/>
        <end position="47"/>
    </location>
</feature>
<evidence type="ECO:0000256" key="8">
    <source>
        <dbReference type="PROSITE-ProRule" id="PRU00146"/>
    </source>
</evidence>
<dbReference type="AlphaFoldDB" id="A0A6A4W4F5"/>
<dbReference type="OrthoDB" id="20839at2759"/>
<dbReference type="InterPro" id="IPR001965">
    <property type="entry name" value="Znf_PHD"/>
</dbReference>
<sequence length="714" mass="80276">MSQRLKRLAGKPDDPGPMGKRKRRKLSGSEDADSQQPQLSAAGHGWTPKHLGDLKAYNKKAVEKPGELIRTDLISAMKLADSEYLSPDEYLEIADQWKQEWERGVQVPVNPDTLPHPRVSCVPGPPQRLHDFKLPKKLVRVTHDDSSPELYHMTNAPAKAEKMCRYDLDEQDSIWLGIFNGERARMGLPAVSDLELERAIEELERQCWNRLQTIVKTQECLSIEFDESVVCDVCRQPDSEEENEMVFCDKCNICVHQMCYGITSIPDGSWLCKTCALGIKPECVLCPNKGGAMKSTRSGHKWAHVSCALWIPEVSIGDVEKMEPVTKISNISARRWALLCVLCKQKVGACIQCSVKSCKTAYHVTCAFKHNLKMKPVEDESDDDEIKLKSYCPKHSKNEKLSGESDSDGEMRRADPDSEAQRRTRKQKLQQIEAEFYKHVDLRGAAASCGLPTEALDFIYNYWKLKRKSCNNKALLTPNTDEIDLRTEQQQQDLEKIKQFVHIRQNLEKVRNLCYMVTKRQKQCRNYFRLREQTFLQQEAVLRDSGTRLSAEERRAVLAANHVGSNVYDRHYSHAGASLYSQPLEQLLDLIRGKGGVPRSGPNGAVRRPGAADPYRRTYVNGAEQRRDRLATSSCTSESDGGSRSRERRSARSGSSTERERRRPVSGATAGTASQRPTKSDLFGDTSESDAAASVDKHRRTGPAQGAAAAGARQ</sequence>
<feature type="region of interest" description="Disordered" evidence="9">
    <location>
        <begin position="395"/>
        <end position="425"/>
    </location>
</feature>
<dbReference type="FunFam" id="3.30.40.10:FF:000004">
    <property type="entry name" value="Jade family PHD finger 2"/>
    <property type="match status" value="1"/>
</dbReference>
<evidence type="ECO:0000256" key="7">
    <source>
        <dbReference type="ARBA" id="ARBA00068706"/>
    </source>
</evidence>
<feature type="compositionally biased region" description="Basic and acidic residues" evidence="9">
    <location>
        <begin position="396"/>
        <end position="422"/>
    </location>
</feature>
<reference evidence="12 13" key="1">
    <citation type="submission" date="2019-07" db="EMBL/GenBank/DDBJ databases">
        <title>Draft genome assembly of a fouling barnacle, Amphibalanus amphitrite (Darwin, 1854): The first reference genome for Thecostraca.</title>
        <authorList>
            <person name="Kim W."/>
        </authorList>
    </citation>
    <scope>NUCLEOTIDE SEQUENCE [LARGE SCALE GENOMIC DNA]</scope>
    <source>
        <strain evidence="12">SNU_AA5</strain>
        <tissue evidence="12">Soma without cirri and trophi</tissue>
    </source>
</reference>
<feature type="compositionally biased region" description="Low complexity" evidence="9">
    <location>
        <begin position="702"/>
        <end position="714"/>
    </location>
</feature>
<feature type="domain" description="PHD-type" evidence="10">
    <location>
        <begin position="228"/>
        <end position="278"/>
    </location>
</feature>
<dbReference type="PROSITE" id="PS50016">
    <property type="entry name" value="ZF_PHD_2"/>
    <property type="match status" value="1"/>
</dbReference>
<dbReference type="PANTHER" id="PTHR13793">
    <property type="entry name" value="PHD FINGER PROTEINS"/>
    <property type="match status" value="1"/>
</dbReference>
<dbReference type="Proteomes" id="UP000440578">
    <property type="component" value="Unassembled WGS sequence"/>
</dbReference>
<dbReference type="CDD" id="cd15573">
    <property type="entry name" value="PHD_JADE"/>
    <property type="match status" value="1"/>
</dbReference>
<dbReference type="PROSITE" id="PS01359">
    <property type="entry name" value="ZF_PHD_1"/>
    <property type="match status" value="1"/>
</dbReference>
<dbReference type="InterPro" id="IPR019787">
    <property type="entry name" value="Znf_PHD-finger"/>
</dbReference>
<evidence type="ECO:0000259" key="10">
    <source>
        <dbReference type="PROSITE" id="PS50016"/>
    </source>
</evidence>
<accession>A0A6A4W4F5</accession>
<dbReference type="InterPro" id="IPR011011">
    <property type="entry name" value="Znf_FYVE_PHD"/>
</dbReference>
<evidence type="ECO:0000313" key="13">
    <source>
        <dbReference type="Proteomes" id="UP000440578"/>
    </source>
</evidence>
<evidence type="ECO:0000256" key="9">
    <source>
        <dbReference type="SAM" id="MobiDB-lite"/>
    </source>
</evidence>